<evidence type="ECO:0000313" key="3">
    <source>
        <dbReference type="Proteomes" id="UP000321558"/>
    </source>
</evidence>
<dbReference type="AlphaFoldDB" id="A0A511ZF84"/>
<gene>
    <name evidence="2" type="ORF">OSO01_08580</name>
</gene>
<feature type="chain" id="PRO_5038481712" description="Lipoprotein" evidence="1">
    <location>
        <begin position="23"/>
        <end position="180"/>
    </location>
</feature>
<dbReference type="RefSeq" id="WP_147209025.1">
    <property type="nucleotide sequence ID" value="NZ_BJYM01000003.1"/>
</dbReference>
<keyword evidence="3" id="KW-1185">Reference proteome</keyword>
<sequence>MTKTKKLSLILFGLLVLLAACGGENNNQQEDALEETGDIKELVHHYSTEDIVDENASITSEQLIVTDNEGNEEAVYDLPEDEFFVSIAPFVQQTHPCEIHSLTGCQGEMVQEEFDVYIETAEGDVVIDETMQTEENGFIDLWLPKDETYTVEIKHDGKEVTSEISTFEDDFTCITTMQLI</sequence>
<evidence type="ECO:0000313" key="2">
    <source>
        <dbReference type="EMBL" id="GEN86119.1"/>
    </source>
</evidence>
<dbReference type="NCBIfam" id="NF038094">
    <property type="entry name" value="CueP_fam"/>
    <property type="match status" value="1"/>
</dbReference>
<protein>
    <recommendedName>
        <fullName evidence="4">Lipoprotein</fullName>
    </recommendedName>
</protein>
<comment type="caution">
    <text evidence="2">The sequence shown here is derived from an EMBL/GenBank/DDBJ whole genome shotgun (WGS) entry which is preliminary data.</text>
</comment>
<dbReference type="PROSITE" id="PS51257">
    <property type="entry name" value="PROKAR_LIPOPROTEIN"/>
    <property type="match status" value="1"/>
</dbReference>
<dbReference type="InterPro" id="IPR047808">
    <property type="entry name" value="CueP-like"/>
</dbReference>
<dbReference type="Pfam" id="PF21172">
    <property type="entry name" value="CueP"/>
    <property type="match status" value="1"/>
</dbReference>
<evidence type="ECO:0008006" key="4">
    <source>
        <dbReference type="Google" id="ProtNLM"/>
    </source>
</evidence>
<reference evidence="2 3" key="1">
    <citation type="submission" date="2019-07" db="EMBL/GenBank/DDBJ databases">
        <title>Whole genome shotgun sequence of Oceanobacillus sojae NBRC 105379.</title>
        <authorList>
            <person name="Hosoyama A."/>
            <person name="Uohara A."/>
            <person name="Ohji S."/>
            <person name="Ichikawa N."/>
        </authorList>
    </citation>
    <scope>NUCLEOTIDE SEQUENCE [LARGE SCALE GENOMIC DNA]</scope>
    <source>
        <strain evidence="2 3">NBRC 105379</strain>
    </source>
</reference>
<dbReference type="OrthoDB" id="73040at2"/>
<accession>A0A511ZF84</accession>
<keyword evidence="1" id="KW-0732">Signal</keyword>
<proteinExistence type="predicted"/>
<dbReference type="Proteomes" id="UP000321558">
    <property type="component" value="Unassembled WGS sequence"/>
</dbReference>
<feature type="signal peptide" evidence="1">
    <location>
        <begin position="1"/>
        <end position="22"/>
    </location>
</feature>
<organism evidence="2 3">
    <name type="scientific">Oceanobacillus sojae</name>
    <dbReference type="NCBI Taxonomy" id="582851"/>
    <lineage>
        <taxon>Bacteria</taxon>
        <taxon>Bacillati</taxon>
        <taxon>Bacillota</taxon>
        <taxon>Bacilli</taxon>
        <taxon>Bacillales</taxon>
        <taxon>Bacillaceae</taxon>
        <taxon>Oceanobacillus</taxon>
    </lineage>
</organism>
<evidence type="ECO:0000256" key="1">
    <source>
        <dbReference type="SAM" id="SignalP"/>
    </source>
</evidence>
<dbReference type="EMBL" id="BJYM01000003">
    <property type="protein sequence ID" value="GEN86119.1"/>
    <property type="molecule type" value="Genomic_DNA"/>
</dbReference>
<dbReference type="Gene3D" id="2.60.40.3700">
    <property type="match status" value="1"/>
</dbReference>
<dbReference type="STRING" id="582851.GCA_900162665_04325"/>
<name>A0A511ZF84_9BACI</name>